<feature type="transmembrane region" description="Helical" evidence="8">
    <location>
        <begin position="201"/>
        <end position="231"/>
    </location>
</feature>
<organism evidence="9">
    <name type="scientific">uncultured marine bacterium 560</name>
    <dbReference type="NCBI Taxonomy" id="257395"/>
    <lineage>
        <taxon>Bacteria</taxon>
        <taxon>environmental samples</taxon>
    </lineage>
</organism>
<reference evidence="9" key="2">
    <citation type="submission" date="2003-12" db="EMBL/GenBank/DDBJ databases">
        <title>Monterey Bay Coastal Ocean Microbial Observatory environmental clone sequencing.</title>
        <authorList>
            <person name="DeLong E.F."/>
        </authorList>
    </citation>
    <scope>NUCLEOTIDE SEQUENCE</scope>
</reference>
<sequence length="263" mass="28841">MVSNYLEKLIFMDLAVYSFEILTFLFVIAIIAGFIDTLVGGGGLLAFPALLLSGIPPIYVLGTNKFQGSMGTGIATFLLFRKKKLNWETIKYLMLASFIGSIIGGVIVQFIDTELLSFVIPIVLVVIAIYFIISPKPKVITKNSETNKNFEKYAVPTVGFYDGMFGPGAGSFFVMTGVMLKKLEIIQATILAKPLNFASNIAGFIVFFSFGHIAFIIGLIMMLGQLIGAFFGTHYLLKANPKVIRILIVVMSLLMLARYISSL</sequence>
<keyword evidence="3" id="KW-0813">Transport</keyword>
<evidence type="ECO:0000256" key="6">
    <source>
        <dbReference type="ARBA" id="ARBA00022989"/>
    </source>
</evidence>
<evidence type="ECO:0000313" key="9">
    <source>
        <dbReference type="EMBL" id="AAR37870.1"/>
    </source>
</evidence>
<dbReference type="PANTHER" id="PTHR30269:SF0">
    <property type="entry name" value="MEMBRANE TRANSPORTER PROTEIN YFCA-RELATED"/>
    <property type="match status" value="1"/>
</dbReference>
<evidence type="ECO:0000256" key="7">
    <source>
        <dbReference type="ARBA" id="ARBA00023136"/>
    </source>
</evidence>
<accession>Q6SGJ2</accession>
<dbReference type="InterPro" id="IPR052017">
    <property type="entry name" value="TSUP"/>
</dbReference>
<evidence type="ECO:0000256" key="8">
    <source>
        <dbReference type="RuleBase" id="RU363041"/>
    </source>
</evidence>
<reference evidence="9" key="1">
    <citation type="submission" date="2003-11" db="EMBL/GenBank/DDBJ databases">
        <authorList>
            <person name="Heidelberg J.F."/>
            <person name="Eisen J.A."/>
            <person name="Nelson W.C."/>
            <person name="DeLong E.F."/>
        </authorList>
    </citation>
    <scope>NUCLEOTIDE SEQUENCE</scope>
</reference>
<evidence type="ECO:0000256" key="1">
    <source>
        <dbReference type="ARBA" id="ARBA00004651"/>
    </source>
</evidence>
<keyword evidence="7 8" id="KW-0472">Membrane</keyword>
<dbReference type="GO" id="GO:0005886">
    <property type="term" value="C:plasma membrane"/>
    <property type="evidence" value="ECO:0007669"/>
    <property type="project" value="UniProtKB-SubCell"/>
</dbReference>
<name>Q6SGJ2_9BACT</name>
<dbReference type="AlphaFoldDB" id="Q6SGJ2"/>
<feature type="transmembrane region" description="Helical" evidence="8">
    <location>
        <begin position="116"/>
        <end position="133"/>
    </location>
</feature>
<feature type="transmembrane region" description="Helical" evidence="8">
    <location>
        <begin position="21"/>
        <end position="46"/>
    </location>
</feature>
<comment type="similarity">
    <text evidence="2 8">Belongs to the 4-toluene sulfonate uptake permease (TSUP) (TC 2.A.102) family.</text>
</comment>
<evidence type="ECO:0000256" key="2">
    <source>
        <dbReference type="ARBA" id="ARBA00009142"/>
    </source>
</evidence>
<dbReference type="EMBL" id="AY458642">
    <property type="protein sequence ID" value="AAR37870.1"/>
    <property type="molecule type" value="Genomic_DNA"/>
</dbReference>
<protein>
    <recommendedName>
        <fullName evidence="8">Probable membrane transporter protein</fullName>
    </recommendedName>
</protein>
<comment type="subcellular location">
    <subcellularLocation>
        <location evidence="1 8">Cell membrane</location>
        <topology evidence="1 8">Multi-pass membrane protein</topology>
    </subcellularLocation>
</comment>
<feature type="transmembrane region" description="Helical" evidence="8">
    <location>
        <begin position="153"/>
        <end position="174"/>
    </location>
</feature>
<evidence type="ECO:0000256" key="5">
    <source>
        <dbReference type="ARBA" id="ARBA00022692"/>
    </source>
</evidence>
<proteinExistence type="inferred from homology"/>
<feature type="transmembrane region" description="Helical" evidence="8">
    <location>
        <begin position="92"/>
        <end position="110"/>
    </location>
</feature>
<keyword evidence="6 8" id="KW-1133">Transmembrane helix</keyword>
<feature type="transmembrane region" description="Helical" evidence="8">
    <location>
        <begin position="243"/>
        <end position="261"/>
    </location>
</feature>
<keyword evidence="5 8" id="KW-0812">Transmembrane</keyword>
<dbReference type="InterPro" id="IPR002781">
    <property type="entry name" value="TM_pro_TauE-like"/>
</dbReference>
<evidence type="ECO:0000256" key="4">
    <source>
        <dbReference type="ARBA" id="ARBA00022475"/>
    </source>
</evidence>
<evidence type="ECO:0000256" key="3">
    <source>
        <dbReference type="ARBA" id="ARBA00022448"/>
    </source>
</evidence>
<dbReference type="Pfam" id="PF01925">
    <property type="entry name" value="TauE"/>
    <property type="match status" value="1"/>
</dbReference>
<dbReference type="PANTHER" id="PTHR30269">
    <property type="entry name" value="TRANSMEMBRANE PROTEIN YFCA"/>
    <property type="match status" value="1"/>
</dbReference>
<keyword evidence="4 8" id="KW-1003">Cell membrane</keyword>
<gene>
    <name evidence="9" type="ORF">MBMO_EBAC750-16D01.12</name>
</gene>